<feature type="compositionally biased region" description="Low complexity" evidence="1">
    <location>
        <begin position="43"/>
        <end position="61"/>
    </location>
</feature>
<reference evidence="2 3" key="1">
    <citation type="submission" date="2024-02" db="EMBL/GenBank/DDBJ databases">
        <title>De novo assembly and annotation of 12 fungi associated with fruit tree decline syndrome in Ontario, Canada.</title>
        <authorList>
            <person name="Sulman M."/>
            <person name="Ellouze W."/>
            <person name="Ilyukhin E."/>
        </authorList>
    </citation>
    <scope>NUCLEOTIDE SEQUENCE [LARGE SCALE GENOMIC DNA]</scope>
    <source>
        <strain evidence="2 3">M1-105</strain>
    </source>
</reference>
<organism evidence="2 3">
    <name type="scientific">Neofusicoccum ribis</name>
    <dbReference type="NCBI Taxonomy" id="45134"/>
    <lineage>
        <taxon>Eukaryota</taxon>
        <taxon>Fungi</taxon>
        <taxon>Dikarya</taxon>
        <taxon>Ascomycota</taxon>
        <taxon>Pezizomycotina</taxon>
        <taxon>Dothideomycetes</taxon>
        <taxon>Dothideomycetes incertae sedis</taxon>
        <taxon>Botryosphaeriales</taxon>
        <taxon>Botryosphaeriaceae</taxon>
        <taxon>Neofusicoccum</taxon>
    </lineage>
</organism>
<sequence>MPPKFPEHDRRARRLKQRQAEADVNNGSPSTVGSESGFSAANTPSSQTSLPSPLPKPQSRQPKPRGNRKRPQSQAGASAPLKKQKVVAFDEKEEDEVVEGETPGNGLDQEPEKKAFYQKEPEYLDTYDHIKAKLIELLGRDAELDKGEKQDEVYQEGLVAEFAREYFDFTVSSKSEAKLLEQLCKMDVSSALLIGCVADGGPGAAKGWLKIFTDPFERRQLVSGIIGMVLNEHVFSSLCYGATPAQLLKLHEEIDFKYRLYDPDSMENIPEDGFTRAERRYKAIREIISADSNPLRHLGLPPDFIARSKLLAWQLHTLLAPILSLAVKSRRDDPAATIAALYAIATKAGLLALQMRLDRDTVYHAHAAYKDEFWAEDEMRAFNRAQMVRANPARQDHGGDAARMREARAKLALVRYTLAPGWKAYKKGGWRKGDKERGVRVTDLTKAWVGLRWGWQRRWETVEEGRVRAEKAKAAKATGKRRGMGKAAAEEEEGFEEWLMIWAENRKDKSELRKIQGWFDFNEPLPEALLESDDDDGAVAS</sequence>
<evidence type="ECO:0000256" key="1">
    <source>
        <dbReference type="SAM" id="MobiDB-lite"/>
    </source>
</evidence>
<name>A0ABR3SA75_9PEZI</name>
<feature type="compositionally biased region" description="Polar residues" evidence="1">
    <location>
        <begin position="25"/>
        <end position="42"/>
    </location>
</feature>
<keyword evidence="3" id="KW-1185">Reference proteome</keyword>
<gene>
    <name evidence="2" type="ORF">SLS56_011944</name>
</gene>
<feature type="compositionally biased region" description="Basic and acidic residues" evidence="1">
    <location>
        <begin position="1"/>
        <end position="10"/>
    </location>
</feature>
<feature type="compositionally biased region" description="Basic residues" evidence="1">
    <location>
        <begin position="62"/>
        <end position="71"/>
    </location>
</feature>
<dbReference type="Proteomes" id="UP001521116">
    <property type="component" value="Unassembled WGS sequence"/>
</dbReference>
<accession>A0ABR3SA75</accession>
<comment type="caution">
    <text evidence="2">The sequence shown here is derived from an EMBL/GenBank/DDBJ whole genome shotgun (WGS) entry which is preliminary data.</text>
</comment>
<dbReference type="EMBL" id="JAJVDC020000338">
    <property type="protein sequence ID" value="KAL1615079.1"/>
    <property type="molecule type" value="Genomic_DNA"/>
</dbReference>
<feature type="region of interest" description="Disordered" evidence="1">
    <location>
        <begin position="1"/>
        <end position="112"/>
    </location>
</feature>
<proteinExistence type="predicted"/>
<evidence type="ECO:0000313" key="2">
    <source>
        <dbReference type="EMBL" id="KAL1615079.1"/>
    </source>
</evidence>
<evidence type="ECO:0000313" key="3">
    <source>
        <dbReference type="Proteomes" id="UP001521116"/>
    </source>
</evidence>
<protein>
    <submittedName>
        <fullName evidence="2">Uncharacterized protein</fullName>
    </submittedName>
</protein>